<evidence type="ECO:0000256" key="2">
    <source>
        <dbReference type="SAM" id="SignalP"/>
    </source>
</evidence>
<accession>A0A3D3RCI1</accession>
<protein>
    <recommendedName>
        <fullName evidence="5">Coiled coil domain-containing protein</fullName>
    </recommendedName>
</protein>
<dbReference type="PROSITE" id="PS51257">
    <property type="entry name" value="PROKAR_LIPOPROTEIN"/>
    <property type="match status" value="1"/>
</dbReference>
<feature type="chain" id="PRO_5017696954" description="Coiled coil domain-containing protein" evidence="2">
    <location>
        <begin position="20"/>
        <end position="149"/>
    </location>
</feature>
<keyword evidence="1" id="KW-0175">Coiled coil</keyword>
<reference evidence="3 4" key="1">
    <citation type="journal article" date="2018" name="Nat. Biotechnol.">
        <title>A standardized bacterial taxonomy based on genome phylogeny substantially revises the tree of life.</title>
        <authorList>
            <person name="Parks D.H."/>
            <person name="Chuvochina M."/>
            <person name="Waite D.W."/>
            <person name="Rinke C."/>
            <person name="Skarshewski A."/>
            <person name="Chaumeil P.A."/>
            <person name="Hugenholtz P."/>
        </authorList>
    </citation>
    <scope>NUCLEOTIDE SEQUENCE [LARGE SCALE GENOMIC DNA]</scope>
    <source>
        <strain evidence="3">UBA9375</strain>
    </source>
</reference>
<name>A0A3D3RCI1_9PLAN</name>
<dbReference type="Proteomes" id="UP000263642">
    <property type="component" value="Unassembled WGS sequence"/>
</dbReference>
<dbReference type="SUPFAM" id="SSF58113">
    <property type="entry name" value="Apolipoprotein A-I"/>
    <property type="match status" value="1"/>
</dbReference>
<organism evidence="3 4">
    <name type="scientific">Gimesia maris</name>
    <dbReference type="NCBI Taxonomy" id="122"/>
    <lineage>
        <taxon>Bacteria</taxon>
        <taxon>Pseudomonadati</taxon>
        <taxon>Planctomycetota</taxon>
        <taxon>Planctomycetia</taxon>
        <taxon>Planctomycetales</taxon>
        <taxon>Planctomycetaceae</taxon>
        <taxon>Gimesia</taxon>
    </lineage>
</organism>
<dbReference type="Gene3D" id="1.20.5.1230">
    <property type="entry name" value="Apolipoprotein A-I"/>
    <property type="match status" value="1"/>
</dbReference>
<keyword evidence="2" id="KW-0732">Signal</keyword>
<evidence type="ECO:0008006" key="5">
    <source>
        <dbReference type="Google" id="ProtNLM"/>
    </source>
</evidence>
<evidence type="ECO:0000313" key="3">
    <source>
        <dbReference type="EMBL" id="HCO26326.1"/>
    </source>
</evidence>
<sequence>MRYFTPCCFSLSLFLVACADESSTPPVPGETQVTGEDVKQKIGEAADTAKEFTKQKRDEYAKQLDQQLEGLDEKIAELETKGAKLKDDAKVEWNKKLEDLKSKRGKLSEKLKEFNASSSEAWEGLKKDLDIAWGNLKEAYDKTAEEVKE</sequence>
<evidence type="ECO:0000256" key="1">
    <source>
        <dbReference type="SAM" id="Coils"/>
    </source>
</evidence>
<comment type="caution">
    <text evidence="3">The sequence shown here is derived from an EMBL/GenBank/DDBJ whole genome shotgun (WGS) entry which is preliminary data.</text>
</comment>
<dbReference type="AlphaFoldDB" id="A0A3D3RCI1"/>
<proteinExistence type="predicted"/>
<feature type="signal peptide" evidence="2">
    <location>
        <begin position="1"/>
        <end position="19"/>
    </location>
</feature>
<dbReference type="EMBL" id="DQAY01000155">
    <property type="protein sequence ID" value="HCO26326.1"/>
    <property type="molecule type" value="Genomic_DNA"/>
</dbReference>
<gene>
    <name evidence="3" type="ORF">DIT97_26140</name>
</gene>
<feature type="coiled-coil region" evidence="1">
    <location>
        <begin position="61"/>
        <end position="117"/>
    </location>
</feature>
<evidence type="ECO:0000313" key="4">
    <source>
        <dbReference type="Proteomes" id="UP000263642"/>
    </source>
</evidence>